<gene>
    <name evidence="2" type="ORF">GCM10022409_09880</name>
</gene>
<evidence type="ECO:0000313" key="2">
    <source>
        <dbReference type="EMBL" id="GAA4027890.1"/>
    </source>
</evidence>
<name>A0ABP7TL56_9BACT</name>
<organism evidence="2 3">
    <name type="scientific">Hymenobacter glaciei</name>
    <dbReference type="NCBI Taxonomy" id="877209"/>
    <lineage>
        <taxon>Bacteria</taxon>
        <taxon>Pseudomonadati</taxon>
        <taxon>Bacteroidota</taxon>
        <taxon>Cytophagia</taxon>
        <taxon>Cytophagales</taxon>
        <taxon>Hymenobacteraceae</taxon>
        <taxon>Hymenobacter</taxon>
    </lineage>
</organism>
<accession>A0ABP7TL56</accession>
<reference evidence="3" key="1">
    <citation type="journal article" date="2019" name="Int. J. Syst. Evol. Microbiol.">
        <title>The Global Catalogue of Microorganisms (GCM) 10K type strain sequencing project: providing services to taxonomists for standard genome sequencing and annotation.</title>
        <authorList>
            <consortium name="The Broad Institute Genomics Platform"/>
            <consortium name="The Broad Institute Genome Sequencing Center for Infectious Disease"/>
            <person name="Wu L."/>
            <person name="Ma J."/>
        </authorList>
    </citation>
    <scope>NUCLEOTIDE SEQUENCE [LARGE SCALE GENOMIC DNA]</scope>
    <source>
        <strain evidence="3">JCM 17225</strain>
    </source>
</reference>
<keyword evidence="3" id="KW-1185">Reference proteome</keyword>
<dbReference type="InterPro" id="IPR003615">
    <property type="entry name" value="HNH_nuc"/>
</dbReference>
<evidence type="ECO:0000259" key="1">
    <source>
        <dbReference type="Pfam" id="PF13391"/>
    </source>
</evidence>
<evidence type="ECO:0000313" key="3">
    <source>
        <dbReference type="Proteomes" id="UP001501469"/>
    </source>
</evidence>
<feature type="domain" description="HNH nuclease" evidence="1">
    <location>
        <begin position="192"/>
        <end position="241"/>
    </location>
</feature>
<sequence length="290" mass="31937">MPTSFSQFASEQLAQEQPYTRAELRQLLGIRDTTIDTGICRPSGYSSVLLFVTAQQPGGGKPATQLLDDDTLQWVGQAAGRTDQLVITHELRGLELLVFYRENATQYPGAGFRYLGRFEYQQHSGSHPALFLLTRSGSMPSLDQIQAEQDKRAAFNPDTVRDGREWVLASIVRRRGQAAFRNSLIQAYGGTCPVTGCQVEPILEAAHIIPYLGPTTHHVQNGLLLRADIHTLFDLQLLAVDPESLAVVISPTLTASEYAPLAGRALALPADPKQHPSRDALRAHRIRCPF</sequence>
<protein>
    <recommendedName>
        <fullName evidence="1">HNH nuclease domain-containing protein</fullName>
    </recommendedName>
</protein>
<dbReference type="Pfam" id="PF13391">
    <property type="entry name" value="HNH_2"/>
    <property type="match status" value="1"/>
</dbReference>
<comment type="caution">
    <text evidence="2">The sequence shown here is derived from an EMBL/GenBank/DDBJ whole genome shotgun (WGS) entry which is preliminary data.</text>
</comment>
<proteinExistence type="predicted"/>
<dbReference type="Proteomes" id="UP001501469">
    <property type="component" value="Unassembled WGS sequence"/>
</dbReference>
<dbReference type="EMBL" id="BAABDK010000010">
    <property type="protein sequence ID" value="GAA4027890.1"/>
    <property type="molecule type" value="Genomic_DNA"/>
</dbReference>